<evidence type="ECO:0000256" key="4">
    <source>
        <dbReference type="ARBA" id="ARBA00022764"/>
    </source>
</evidence>
<dbReference type="PANTHER" id="PTHR43649">
    <property type="entry name" value="ARABINOSE-BINDING PROTEIN-RELATED"/>
    <property type="match status" value="1"/>
</dbReference>
<evidence type="ECO:0000256" key="1">
    <source>
        <dbReference type="ARBA" id="ARBA00004418"/>
    </source>
</evidence>
<reference evidence="6 7" key="1">
    <citation type="submission" date="2016-03" db="EMBL/GenBank/DDBJ databases">
        <title>Genome sequencing of Devosia sp. S37.</title>
        <authorList>
            <person name="Mohd Nor M."/>
        </authorList>
    </citation>
    <scope>NUCLEOTIDE SEQUENCE [LARGE SCALE GENOMIC DNA]</scope>
    <source>
        <strain evidence="6 7">S37</strain>
    </source>
</reference>
<gene>
    <name evidence="6" type="ORF">A3840_00980</name>
</gene>
<evidence type="ECO:0000256" key="5">
    <source>
        <dbReference type="SAM" id="SignalP"/>
    </source>
</evidence>
<sequence>MTYTRKTILGLTAGLMSMTGLTGIALAQQTTLSLFSPNDQAAVAYTEAMIEAFEAANPDINVEIEVGPGGTERDNMVKSRLATGTMNDVFVYNAGSLFQAINPVQTTVDLTNEPYMADILNSFKQTVTANDGTLRGVPYGQAMGGGVLYNKKIYEELGLSVPMTWDEFMANSAKIQEAGYAPVIQTFGDTWTSQLFILADYFNVQAKNPQFAEMYTRGEAKYANTPAAMAGFQKQADVFNAGYLNEDFGAATLNDGLRMLADGEGAHYPMLTFAVGTIAQDYPELVGDVGFFALPGDDASLNGTTVWMPTALYISANTPNMEAAKKLVEFVASKEGGCDPWVEINAITGPFLIQGCELPADVNPAVADLQTYFTANGRTAPALEFLSPVKGPSLENITVEVGSGIRTPEDAAALYDEDVKKQAQQLGLPGW</sequence>
<keyword evidence="7" id="KW-1185">Reference proteome</keyword>
<dbReference type="AlphaFoldDB" id="A0A178I4C3"/>
<protein>
    <submittedName>
        <fullName evidence="6">ABC transporter substrate-binding protein</fullName>
    </submittedName>
</protein>
<comment type="similarity">
    <text evidence="2">Belongs to the bacterial solute-binding protein 1 family.</text>
</comment>
<dbReference type="Proteomes" id="UP000078389">
    <property type="component" value="Unassembled WGS sequence"/>
</dbReference>
<feature type="signal peptide" evidence="5">
    <location>
        <begin position="1"/>
        <end position="27"/>
    </location>
</feature>
<keyword evidence="5" id="KW-0732">Signal</keyword>
<dbReference type="InterPro" id="IPR006059">
    <property type="entry name" value="SBP"/>
</dbReference>
<accession>A0A178I4C3</accession>
<dbReference type="OrthoDB" id="2509690at2"/>
<proteinExistence type="inferred from homology"/>
<comment type="caution">
    <text evidence="6">The sequence shown here is derived from an EMBL/GenBank/DDBJ whole genome shotgun (WGS) entry which is preliminary data.</text>
</comment>
<dbReference type="EMBL" id="LVVY01000008">
    <property type="protein sequence ID" value="OAM83683.1"/>
    <property type="molecule type" value="Genomic_DNA"/>
</dbReference>
<comment type="subcellular location">
    <subcellularLocation>
        <location evidence="1">Periplasm</location>
    </subcellularLocation>
</comment>
<keyword evidence="3" id="KW-0813">Transport</keyword>
<dbReference type="RefSeq" id="WP_067450554.1">
    <property type="nucleotide sequence ID" value="NZ_LVVY01000008.1"/>
</dbReference>
<dbReference type="STRING" id="1770058.A3840_00980"/>
<evidence type="ECO:0000256" key="3">
    <source>
        <dbReference type="ARBA" id="ARBA00022448"/>
    </source>
</evidence>
<name>A0A178I4C3_9HYPH</name>
<dbReference type="GO" id="GO:0042597">
    <property type="term" value="C:periplasmic space"/>
    <property type="evidence" value="ECO:0007669"/>
    <property type="project" value="UniProtKB-SubCell"/>
</dbReference>
<evidence type="ECO:0000313" key="6">
    <source>
        <dbReference type="EMBL" id="OAM83683.1"/>
    </source>
</evidence>
<dbReference type="InterPro" id="IPR050490">
    <property type="entry name" value="Bact_solute-bd_prot1"/>
</dbReference>
<feature type="chain" id="PRO_5008088418" evidence="5">
    <location>
        <begin position="28"/>
        <end position="431"/>
    </location>
</feature>
<organism evidence="6 7">
    <name type="scientific">Devosia elaeis</name>
    <dbReference type="NCBI Taxonomy" id="1770058"/>
    <lineage>
        <taxon>Bacteria</taxon>
        <taxon>Pseudomonadati</taxon>
        <taxon>Pseudomonadota</taxon>
        <taxon>Alphaproteobacteria</taxon>
        <taxon>Hyphomicrobiales</taxon>
        <taxon>Devosiaceae</taxon>
        <taxon>Devosia</taxon>
    </lineage>
</organism>
<evidence type="ECO:0000313" key="7">
    <source>
        <dbReference type="Proteomes" id="UP000078389"/>
    </source>
</evidence>
<keyword evidence="4" id="KW-0574">Periplasm</keyword>
<dbReference type="SUPFAM" id="SSF53850">
    <property type="entry name" value="Periplasmic binding protein-like II"/>
    <property type="match status" value="1"/>
</dbReference>
<dbReference type="Pfam" id="PF01547">
    <property type="entry name" value="SBP_bac_1"/>
    <property type="match status" value="1"/>
</dbReference>
<dbReference type="Gene3D" id="3.40.190.10">
    <property type="entry name" value="Periplasmic binding protein-like II"/>
    <property type="match status" value="2"/>
</dbReference>
<dbReference type="PANTHER" id="PTHR43649:SF29">
    <property type="entry name" value="OSMOPROTECTIVE COMPOUNDS-BINDING PROTEIN GGTB"/>
    <property type="match status" value="1"/>
</dbReference>
<evidence type="ECO:0000256" key="2">
    <source>
        <dbReference type="ARBA" id="ARBA00008520"/>
    </source>
</evidence>